<dbReference type="EMBL" id="NBAG03000056">
    <property type="protein sequence ID" value="PNI93059.1"/>
    <property type="molecule type" value="Genomic_DNA"/>
</dbReference>
<name>A0A2J8Q9X6_PANTR</name>
<accession>A0A2J8Q9X6</accession>
<proteinExistence type="predicted"/>
<dbReference type="Proteomes" id="UP000236370">
    <property type="component" value="Unassembled WGS sequence"/>
</dbReference>
<comment type="caution">
    <text evidence="1">The sequence shown here is derived from an EMBL/GenBank/DDBJ whole genome shotgun (WGS) entry which is preliminary data.</text>
</comment>
<dbReference type="AlphaFoldDB" id="A0A2J8Q9X6"/>
<protein>
    <submittedName>
        <fullName evidence="1">SYNE1 isoform 13</fullName>
    </submittedName>
</protein>
<evidence type="ECO:0000313" key="1">
    <source>
        <dbReference type="EMBL" id="PNI93059.1"/>
    </source>
</evidence>
<feature type="non-terminal residue" evidence="1">
    <location>
        <position position="1"/>
    </location>
</feature>
<sequence>FQHSVLSTSTQLLFKDLLQNTDAHKRAFHEIYRTRSVNGIPVPPDQLEDMAERVKAEVLDH</sequence>
<reference evidence="1 2" key="1">
    <citation type="submission" date="2017-12" db="EMBL/GenBank/DDBJ databases">
        <title>High-resolution comparative analysis of great ape genomes.</title>
        <authorList>
            <person name="Pollen A."/>
            <person name="Hastie A."/>
            <person name="Hormozdiari F."/>
            <person name="Dougherty M."/>
            <person name="Liu R."/>
            <person name="Chaisson M."/>
            <person name="Hoppe E."/>
            <person name="Hill C."/>
            <person name="Pang A."/>
            <person name="Hillier L."/>
            <person name="Baker C."/>
            <person name="Armstrong J."/>
            <person name="Shendure J."/>
            <person name="Paten B."/>
            <person name="Wilson R."/>
            <person name="Chao H."/>
            <person name="Schneider V."/>
            <person name="Ventura M."/>
            <person name="Kronenberg Z."/>
            <person name="Murali S."/>
            <person name="Gordon D."/>
            <person name="Cantsilieris S."/>
            <person name="Munson K."/>
            <person name="Nelson B."/>
            <person name="Raja A."/>
            <person name="Underwood J."/>
            <person name="Diekhans M."/>
            <person name="Fiddes I."/>
            <person name="Haussler D."/>
            <person name="Eichler E."/>
        </authorList>
    </citation>
    <scope>NUCLEOTIDE SEQUENCE [LARGE SCALE GENOMIC DNA]</scope>
    <source>
        <strain evidence="1">Yerkes chimp pedigree #C0471</strain>
    </source>
</reference>
<organism evidence="1 2">
    <name type="scientific">Pan troglodytes</name>
    <name type="common">Chimpanzee</name>
    <dbReference type="NCBI Taxonomy" id="9598"/>
    <lineage>
        <taxon>Eukaryota</taxon>
        <taxon>Metazoa</taxon>
        <taxon>Chordata</taxon>
        <taxon>Craniata</taxon>
        <taxon>Vertebrata</taxon>
        <taxon>Euteleostomi</taxon>
        <taxon>Mammalia</taxon>
        <taxon>Eutheria</taxon>
        <taxon>Euarchontoglires</taxon>
        <taxon>Primates</taxon>
        <taxon>Haplorrhini</taxon>
        <taxon>Catarrhini</taxon>
        <taxon>Hominidae</taxon>
        <taxon>Pan</taxon>
    </lineage>
</organism>
<evidence type="ECO:0000313" key="2">
    <source>
        <dbReference type="Proteomes" id="UP000236370"/>
    </source>
</evidence>
<gene>
    <name evidence="1" type="ORF">CK820_G0037879</name>
</gene>